<evidence type="ECO:0000313" key="11">
    <source>
        <dbReference type="Proteomes" id="UP000822688"/>
    </source>
</evidence>
<dbReference type="SMART" id="SM00317">
    <property type="entry name" value="SET"/>
    <property type="match status" value="1"/>
</dbReference>
<proteinExistence type="predicted"/>
<dbReference type="InterPro" id="IPR058609">
    <property type="entry name" value="HTH_CLF-like"/>
</dbReference>
<organism evidence="10 11">
    <name type="scientific">Ceratodon purpureus</name>
    <name type="common">Fire moss</name>
    <name type="synonym">Dicranum purpureum</name>
    <dbReference type="NCBI Taxonomy" id="3225"/>
    <lineage>
        <taxon>Eukaryota</taxon>
        <taxon>Viridiplantae</taxon>
        <taxon>Streptophyta</taxon>
        <taxon>Embryophyta</taxon>
        <taxon>Bryophyta</taxon>
        <taxon>Bryophytina</taxon>
        <taxon>Bryopsida</taxon>
        <taxon>Dicranidae</taxon>
        <taxon>Pseudoditrichales</taxon>
        <taxon>Ditrichaceae</taxon>
        <taxon>Ceratodon</taxon>
    </lineage>
</organism>
<dbReference type="InterPro" id="IPR001214">
    <property type="entry name" value="SET_dom"/>
</dbReference>
<dbReference type="GO" id="GO:0003682">
    <property type="term" value="F:chromatin binding"/>
    <property type="evidence" value="ECO:0007669"/>
    <property type="project" value="TreeGrafter"/>
</dbReference>
<feature type="domain" description="CXC" evidence="9">
    <location>
        <begin position="761"/>
        <end position="860"/>
    </location>
</feature>
<evidence type="ECO:0000256" key="6">
    <source>
        <dbReference type="ARBA" id="ARBA00048568"/>
    </source>
</evidence>
<dbReference type="Pfam" id="PF00856">
    <property type="entry name" value="SET"/>
    <property type="match status" value="1"/>
</dbReference>
<evidence type="ECO:0000259" key="9">
    <source>
        <dbReference type="PROSITE" id="PS51633"/>
    </source>
</evidence>
<dbReference type="PROSITE" id="PS50280">
    <property type="entry name" value="SET"/>
    <property type="match status" value="1"/>
</dbReference>
<dbReference type="InterPro" id="IPR046341">
    <property type="entry name" value="SET_dom_sf"/>
</dbReference>
<dbReference type="CDD" id="cd10519">
    <property type="entry name" value="SET_EZH"/>
    <property type="match status" value="1"/>
</dbReference>
<keyword evidence="5" id="KW-0804">Transcription</keyword>
<evidence type="ECO:0000313" key="10">
    <source>
        <dbReference type="EMBL" id="KAG0563224.1"/>
    </source>
</evidence>
<dbReference type="InterPro" id="IPR025778">
    <property type="entry name" value="Hist-Lys_N-MeTrfase_plant"/>
</dbReference>
<feature type="compositionally biased region" description="Polar residues" evidence="7">
    <location>
        <begin position="491"/>
        <end position="500"/>
    </location>
</feature>
<feature type="region of interest" description="Disordered" evidence="7">
    <location>
        <begin position="1"/>
        <end position="38"/>
    </location>
</feature>
<feature type="compositionally biased region" description="Basic and acidic residues" evidence="7">
    <location>
        <begin position="995"/>
        <end position="1013"/>
    </location>
</feature>
<dbReference type="GO" id="GO:0140951">
    <property type="term" value="F:histone H3K27 trimethyltransferase activity"/>
    <property type="evidence" value="ECO:0007669"/>
    <property type="project" value="UniProtKB-EC"/>
</dbReference>
<keyword evidence="11" id="KW-1185">Reference proteome</keyword>
<evidence type="ECO:0000256" key="4">
    <source>
        <dbReference type="ARBA" id="ARBA00023015"/>
    </source>
</evidence>
<accession>A0A8T0GYM2</accession>
<feature type="compositionally biased region" description="Basic and acidic residues" evidence="7">
    <location>
        <begin position="571"/>
        <end position="593"/>
    </location>
</feature>
<dbReference type="PROSITE" id="PS51633">
    <property type="entry name" value="CXC"/>
    <property type="match status" value="1"/>
</dbReference>
<feature type="compositionally biased region" description="Basic and acidic residues" evidence="7">
    <location>
        <begin position="617"/>
        <end position="628"/>
    </location>
</feature>
<dbReference type="GO" id="GO:0031519">
    <property type="term" value="C:PcG protein complex"/>
    <property type="evidence" value="ECO:0007669"/>
    <property type="project" value="InterPro"/>
</dbReference>
<dbReference type="AlphaFoldDB" id="A0A8T0GYM2"/>
<keyword evidence="2" id="KW-0808">Transferase</keyword>
<dbReference type="Gene3D" id="2.170.270.10">
    <property type="entry name" value="SET domain"/>
    <property type="match status" value="1"/>
</dbReference>
<keyword evidence="3" id="KW-0949">S-adenosyl-L-methionine</keyword>
<dbReference type="GO" id="GO:0031507">
    <property type="term" value="P:heterochromatin formation"/>
    <property type="evidence" value="ECO:0007669"/>
    <property type="project" value="TreeGrafter"/>
</dbReference>
<feature type="domain" description="SET" evidence="8">
    <location>
        <begin position="875"/>
        <end position="990"/>
    </location>
</feature>
<dbReference type="FunFam" id="2.170.270.10:FF:000001">
    <property type="entry name" value="Putative histone-lysine N-methyltransferase EZH2"/>
    <property type="match status" value="1"/>
</dbReference>
<comment type="caution">
    <text evidence="10">The sequence shown here is derived from an EMBL/GenBank/DDBJ whole genome shotgun (WGS) entry which is preliminary data.</text>
</comment>
<dbReference type="SMART" id="SM01114">
    <property type="entry name" value="CXC"/>
    <property type="match status" value="1"/>
</dbReference>
<reference evidence="10" key="1">
    <citation type="submission" date="2020-06" db="EMBL/GenBank/DDBJ databases">
        <title>WGS assembly of Ceratodon purpureus strain R40.</title>
        <authorList>
            <person name="Carey S.B."/>
            <person name="Jenkins J."/>
            <person name="Shu S."/>
            <person name="Lovell J.T."/>
            <person name="Sreedasyam A."/>
            <person name="Maumus F."/>
            <person name="Tiley G.P."/>
            <person name="Fernandez-Pozo N."/>
            <person name="Barry K."/>
            <person name="Chen C."/>
            <person name="Wang M."/>
            <person name="Lipzen A."/>
            <person name="Daum C."/>
            <person name="Saski C.A."/>
            <person name="Payton A.C."/>
            <person name="Mcbreen J.C."/>
            <person name="Conrad R.E."/>
            <person name="Kollar L.M."/>
            <person name="Olsson S."/>
            <person name="Huttunen S."/>
            <person name="Landis J.B."/>
            <person name="Wickett N.J."/>
            <person name="Johnson M.G."/>
            <person name="Rensing S.A."/>
            <person name="Grimwood J."/>
            <person name="Schmutz J."/>
            <person name="Mcdaniel S.F."/>
        </authorList>
    </citation>
    <scope>NUCLEOTIDE SEQUENCE</scope>
    <source>
        <strain evidence="10">R40</strain>
    </source>
</reference>
<feature type="region of interest" description="Disordered" evidence="7">
    <location>
        <begin position="111"/>
        <end position="131"/>
    </location>
</feature>
<feature type="compositionally biased region" description="Polar residues" evidence="7">
    <location>
        <begin position="1014"/>
        <end position="1025"/>
    </location>
</feature>
<dbReference type="InterPro" id="IPR026489">
    <property type="entry name" value="CXC_dom"/>
</dbReference>
<comment type="catalytic activity">
    <reaction evidence="6">
        <text>L-lysyl(27)-[histone H3] + 3 S-adenosyl-L-methionine = N(6),N(6),N(6)-trimethyl-L-lysyl(27)-[histone H3] + 3 S-adenosyl-L-homocysteine + 3 H(+)</text>
        <dbReference type="Rhea" id="RHEA:60292"/>
        <dbReference type="Rhea" id="RHEA-COMP:15535"/>
        <dbReference type="Rhea" id="RHEA-COMP:15548"/>
        <dbReference type="ChEBI" id="CHEBI:15378"/>
        <dbReference type="ChEBI" id="CHEBI:29969"/>
        <dbReference type="ChEBI" id="CHEBI:57856"/>
        <dbReference type="ChEBI" id="CHEBI:59789"/>
        <dbReference type="ChEBI" id="CHEBI:61961"/>
        <dbReference type="EC" id="2.1.1.356"/>
    </reaction>
</comment>
<gene>
    <name evidence="10" type="ORF">KC19_8G013400</name>
</gene>
<sequence>MASTRASAIKGTGTAIKEEQDQVPAPKGYEEEDEEDTNAETVAIEVQRFMDKVLCERQAYVKRRMCTNKERLKGFTGNILRLDRERKSIWERTEKSNFFSLCIKSHQAFGVSNGSETSNGEKEGRLGTQESGGLEKPMAIIYGCQTGGKAAVRPVKLRKVENVPTYTAWIYLDRNQRMTEDQSVVGRRRIYYDSDGNETLIASDSEEEDPGDDDDKEEPKHDFSKGEDSLIWMTIRELGLKKVVLEELFDVLEIKPEEIEERYGILLKEHAKSERSGLPLASSVGTLSSGIASSLSRSIVPAVELAQSSVNETNGFMKATSNEIMMFNPGKEIMKEESAVQALLVSENKYALLDNQEDVKEEPKDLLAAMDSFDNLFCRRCLVFDCRLHGCSQAIVHPSEKQQAWTGTEEAMSTPCGENCYLLTDPDYVKRTSLRLEAPQRDVDGSDFELSESPEQDPATINTPENEEDALVIPAKTTRLSSRERSSSSETQAWAASTTLEPAAAEQVGRVTEKSVMALKEKKLEKRPSATRRSLSRRVKRQCPPRDVPSFLKPQLSQEESAISLDSESQDSPKEESPLLKEDESPHQEKASESNEAGQVKVPSKRPCTLNDDENERNDQGDDDTSREGEIADMNIALVPIPEVFSYKEGQDEAPDEAAKPEVGVGWSQLELGLYEKGLLIFGKNSCLIARNLLRGCKTCAEVAKYTLELDAAGLGGTRRSGGDNLDIEAASRERLYGARRKRNMRKLKYTFKSVVHPLIRKRLANGKDQPCRQYTPCNCLYSCGRQCPCLLNGTCCEKYCGCSKSCKNRFRGCHCAKSNCCSRQCPCFAAGRECDPDVCRNCWVGCGDGTFEGPPPRGDSSACLNMKLMLKQQQRVLLGKSDVAGWGAFLKNPVAKHEYLGEYTGELISHREADKRGKIYDRENSSFLFNLNDQYVLDACRKGDKLKFANHSPQPNCYAKVIMVSGDHRVGIFAKEKITAGEELFYDYRYEPDRAPPWAKKPDDPNHKRDDMPSTTGRAQKAAN</sequence>
<dbReference type="PROSITE" id="PS51576">
    <property type="entry name" value="SAM_MT43_EZ"/>
    <property type="match status" value="1"/>
</dbReference>
<dbReference type="Proteomes" id="UP000822688">
    <property type="component" value="Chromosome 8"/>
</dbReference>
<evidence type="ECO:0000259" key="8">
    <source>
        <dbReference type="PROSITE" id="PS50280"/>
    </source>
</evidence>
<evidence type="ECO:0000256" key="3">
    <source>
        <dbReference type="ARBA" id="ARBA00022691"/>
    </source>
</evidence>
<dbReference type="InterPro" id="IPR045318">
    <property type="entry name" value="EZH1/2-like"/>
</dbReference>
<name>A0A8T0GYM2_CERPU</name>
<dbReference type="PANTHER" id="PTHR45747">
    <property type="entry name" value="HISTONE-LYSINE N-METHYLTRANSFERASE E(Z)"/>
    <property type="match status" value="1"/>
</dbReference>
<dbReference type="GO" id="GO:0032259">
    <property type="term" value="P:methylation"/>
    <property type="evidence" value="ECO:0007669"/>
    <property type="project" value="UniProtKB-KW"/>
</dbReference>
<feature type="compositionally biased region" description="Basic residues" evidence="7">
    <location>
        <begin position="534"/>
        <end position="543"/>
    </location>
</feature>
<protein>
    <submittedName>
        <fullName evidence="10">Uncharacterized protein</fullName>
    </submittedName>
</protein>
<feature type="compositionally biased region" description="Polar residues" evidence="7">
    <location>
        <begin position="555"/>
        <end position="567"/>
    </location>
</feature>
<dbReference type="EMBL" id="CM026429">
    <property type="protein sequence ID" value="KAG0563224.1"/>
    <property type="molecule type" value="Genomic_DNA"/>
</dbReference>
<dbReference type="InterPro" id="IPR033467">
    <property type="entry name" value="Tesmin/TSO1-like_CXC"/>
</dbReference>
<dbReference type="InterPro" id="IPR041355">
    <property type="entry name" value="Pre-SET_CXC"/>
</dbReference>
<feature type="region of interest" description="Disordered" evidence="7">
    <location>
        <begin position="995"/>
        <end position="1025"/>
    </location>
</feature>
<dbReference type="Pfam" id="PF18264">
    <property type="entry name" value="preSET_CXC"/>
    <property type="match status" value="1"/>
</dbReference>
<keyword evidence="4" id="KW-0805">Transcription regulation</keyword>
<dbReference type="PANTHER" id="PTHR45747:SF4">
    <property type="entry name" value="HISTONE-LYSINE N-METHYLTRANSFERASE E(Z)"/>
    <property type="match status" value="1"/>
</dbReference>
<feature type="region of interest" description="Disordered" evidence="7">
    <location>
        <begin position="440"/>
        <end position="628"/>
    </location>
</feature>
<feature type="compositionally biased region" description="Acidic residues" evidence="7">
    <location>
        <begin position="204"/>
        <end position="216"/>
    </location>
</feature>
<feature type="region of interest" description="Disordered" evidence="7">
    <location>
        <begin position="197"/>
        <end position="224"/>
    </location>
</feature>
<evidence type="ECO:0000256" key="7">
    <source>
        <dbReference type="SAM" id="MobiDB-lite"/>
    </source>
</evidence>
<evidence type="ECO:0000256" key="2">
    <source>
        <dbReference type="ARBA" id="ARBA00022679"/>
    </source>
</evidence>
<evidence type="ECO:0000256" key="1">
    <source>
        <dbReference type="ARBA" id="ARBA00022603"/>
    </source>
</evidence>
<dbReference type="Pfam" id="PF25996">
    <property type="entry name" value="HTH_CLF_N"/>
    <property type="match status" value="1"/>
</dbReference>
<feature type="compositionally biased region" description="Acidic residues" evidence="7">
    <location>
        <begin position="445"/>
        <end position="455"/>
    </location>
</feature>
<evidence type="ECO:0000256" key="5">
    <source>
        <dbReference type="ARBA" id="ARBA00023163"/>
    </source>
</evidence>
<feature type="compositionally biased region" description="Basic and acidic residues" evidence="7">
    <location>
        <begin position="519"/>
        <end position="528"/>
    </location>
</feature>
<dbReference type="SUPFAM" id="SSF82199">
    <property type="entry name" value="SET domain"/>
    <property type="match status" value="1"/>
</dbReference>
<keyword evidence="1" id="KW-0489">Methyltransferase</keyword>